<dbReference type="SUPFAM" id="SSF68906">
    <property type="entry name" value="SAP domain"/>
    <property type="match status" value="1"/>
</dbReference>
<keyword evidence="3" id="KW-1185">Reference proteome</keyword>
<dbReference type="SMART" id="SM00513">
    <property type="entry name" value="SAP"/>
    <property type="match status" value="1"/>
</dbReference>
<evidence type="ECO:0000313" key="2">
    <source>
        <dbReference type="EMBL" id="GFQ77504.1"/>
    </source>
</evidence>
<comment type="caution">
    <text evidence="2">The sequence shown here is derived from an EMBL/GenBank/DDBJ whole genome shotgun (WGS) entry which is preliminary data.</text>
</comment>
<dbReference type="OrthoDB" id="7482857at2759"/>
<evidence type="ECO:0000313" key="3">
    <source>
        <dbReference type="Proteomes" id="UP000887116"/>
    </source>
</evidence>
<dbReference type="Proteomes" id="UP000887116">
    <property type="component" value="Unassembled WGS sequence"/>
</dbReference>
<proteinExistence type="predicted"/>
<name>A0A8X6FFJ0_TRICU</name>
<dbReference type="PROSITE" id="PS50800">
    <property type="entry name" value="SAP"/>
    <property type="match status" value="1"/>
</dbReference>
<protein>
    <recommendedName>
        <fullName evidence="1">SAP domain-containing protein</fullName>
    </recommendedName>
</protein>
<dbReference type="AlphaFoldDB" id="A0A8X6FFJ0"/>
<sequence length="243" mass="27590">MSINEIANDLNSFEEKILTHLTVAQLKMDLRLRKLSTTGNKNDLISRIIEDNIKRNENGTLDELNNLRIQSQNNNETFDETVPDKTDLLNEIEKLRKQVELLSNRSDTSLPSTAQIDPNVISLLTTMMETQKLLLDKHLNTSNVIQITSTNDTANSIEIFKGNAIDNALEWLKEVDRISTLANWSDELKLTNAISRLSGSAKNWQLTTGKIIMTGLRGKLLSHRDLENASRCKNFYHTKVNEN</sequence>
<dbReference type="Gene3D" id="1.10.720.30">
    <property type="entry name" value="SAP domain"/>
    <property type="match status" value="1"/>
</dbReference>
<dbReference type="EMBL" id="BMAO01021802">
    <property type="protein sequence ID" value="GFQ77504.1"/>
    <property type="molecule type" value="Genomic_DNA"/>
</dbReference>
<organism evidence="2 3">
    <name type="scientific">Trichonephila clavata</name>
    <name type="common">Joro spider</name>
    <name type="synonym">Nephila clavata</name>
    <dbReference type="NCBI Taxonomy" id="2740835"/>
    <lineage>
        <taxon>Eukaryota</taxon>
        <taxon>Metazoa</taxon>
        <taxon>Ecdysozoa</taxon>
        <taxon>Arthropoda</taxon>
        <taxon>Chelicerata</taxon>
        <taxon>Arachnida</taxon>
        <taxon>Araneae</taxon>
        <taxon>Araneomorphae</taxon>
        <taxon>Entelegynae</taxon>
        <taxon>Araneoidea</taxon>
        <taxon>Nephilidae</taxon>
        <taxon>Trichonephila</taxon>
    </lineage>
</organism>
<dbReference type="InterPro" id="IPR036361">
    <property type="entry name" value="SAP_dom_sf"/>
</dbReference>
<feature type="domain" description="SAP" evidence="1">
    <location>
        <begin position="18"/>
        <end position="52"/>
    </location>
</feature>
<dbReference type="InterPro" id="IPR003034">
    <property type="entry name" value="SAP_dom"/>
</dbReference>
<gene>
    <name evidence="2" type="primary">AVEN_122168_1</name>
    <name evidence="2" type="ORF">TNCT_569351</name>
</gene>
<dbReference type="Pfam" id="PF02037">
    <property type="entry name" value="SAP"/>
    <property type="match status" value="1"/>
</dbReference>
<evidence type="ECO:0000259" key="1">
    <source>
        <dbReference type="PROSITE" id="PS50800"/>
    </source>
</evidence>
<accession>A0A8X6FFJ0</accession>
<reference evidence="2" key="1">
    <citation type="submission" date="2020-07" db="EMBL/GenBank/DDBJ databases">
        <title>Multicomponent nature underlies the extraordinary mechanical properties of spider dragline silk.</title>
        <authorList>
            <person name="Kono N."/>
            <person name="Nakamura H."/>
            <person name="Mori M."/>
            <person name="Yoshida Y."/>
            <person name="Ohtoshi R."/>
            <person name="Malay A.D."/>
            <person name="Moran D.A.P."/>
            <person name="Tomita M."/>
            <person name="Numata K."/>
            <person name="Arakawa K."/>
        </authorList>
    </citation>
    <scope>NUCLEOTIDE SEQUENCE</scope>
</reference>